<keyword evidence="2" id="KW-1185">Reference proteome</keyword>
<organism evidence="1 2">
    <name type="scientific">Dyadobacter sediminis</name>
    <dbReference type="NCBI Taxonomy" id="1493691"/>
    <lineage>
        <taxon>Bacteria</taxon>
        <taxon>Pseudomonadati</taxon>
        <taxon>Bacteroidota</taxon>
        <taxon>Cytophagia</taxon>
        <taxon>Cytophagales</taxon>
        <taxon>Spirosomataceae</taxon>
        <taxon>Dyadobacter</taxon>
    </lineage>
</organism>
<gene>
    <name evidence="1" type="ORF">FEM55_10665</name>
</gene>
<reference evidence="1 2" key="1">
    <citation type="submission" date="2019-05" db="EMBL/GenBank/DDBJ databases">
        <authorList>
            <person name="Qu J.-H."/>
        </authorList>
    </citation>
    <scope>NUCLEOTIDE SEQUENCE [LARGE SCALE GENOMIC DNA]</scope>
    <source>
        <strain evidence="1 2">Z12</strain>
    </source>
</reference>
<evidence type="ECO:0000313" key="2">
    <source>
        <dbReference type="Proteomes" id="UP000309788"/>
    </source>
</evidence>
<protein>
    <submittedName>
        <fullName evidence="1">Uncharacterized protein</fullName>
    </submittedName>
</protein>
<dbReference type="RefSeq" id="WP_138281306.1">
    <property type="nucleotide sequence ID" value="NZ_BMGE01000002.1"/>
</dbReference>
<name>A0A5R9KEU2_9BACT</name>
<evidence type="ECO:0000313" key="1">
    <source>
        <dbReference type="EMBL" id="TLU94680.1"/>
    </source>
</evidence>
<proteinExistence type="predicted"/>
<sequence length="76" mass="8812">MSDLDSLTKRFIPDDFYSYIIPLWKVRPDASEKRNHLPDPENGLCLAISYIAPIFFQEKPSKNPIFEHTVTSCLKI</sequence>
<accession>A0A5R9KEU2</accession>
<comment type="caution">
    <text evidence="1">The sequence shown here is derived from an EMBL/GenBank/DDBJ whole genome shotgun (WGS) entry which is preliminary data.</text>
</comment>
<dbReference type="AlphaFoldDB" id="A0A5R9KEU2"/>
<dbReference type="EMBL" id="VCEI01000021">
    <property type="protein sequence ID" value="TLU94680.1"/>
    <property type="molecule type" value="Genomic_DNA"/>
</dbReference>
<dbReference type="Proteomes" id="UP000309788">
    <property type="component" value="Unassembled WGS sequence"/>
</dbReference>